<dbReference type="InterPro" id="IPR014729">
    <property type="entry name" value="Rossmann-like_a/b/a_fold"/>
</dbReference>
<evidence type="ECO:0000313" key="2">
    <source>
        <dbReference type="EMBL" id="PRW33886.1"/>
    </source>
</evidence>
<reference evidence="2 3" key="1">
    <citation type="journal article" date="2018" name="Plant J.">
        <title>Genome sequences of Chlorella sorokiniana UTEX 1602 and Micractinium conductrix SAG 241.80: implications to maltose excretion by a green alga.</title>
        <authorList>
            <person name="Arriola M.B."/>
            <person name="Velmurugan N."/>
            <person name="Zhang Y."/>
            <person name="Plunkett M.H."/>
            <person name="Hondzo H."/>
            <person name="Barney B.M."/>
        </authorList>
    </citation>
    <scope>NUCLEOTIDE SEQUENCE [LARGE SCALE GENOMIC DNA]</scope>
    <source>
        <strain evidence="3">UTEX 1602</strain>
    </source>
</reference>
<dbReference type="Gene3D" id="3.40.50.620">
    <property type="entry name" value="HUPs"/>
    <property type="match status" value="1"/>
</dbReference>
<proteinExistence type="predicted"/>
<gene>
    <name evidence="2" type="ORF">C2E21_7433</name>
</gene>
<accession>A0A2P6THY5</accession>
<dbReference type="InterPro" id="IPR006015">
    <property type="entry name" value="Universal_stress_UspA"/>
</dbReference>
<evidence type="ECO:0000313" key="3">
    <source>
        <dbReference type="Proteomes" id="UP000239899"/>
    </source>
</evidence>
<dbReference type="Pfam" id="PF00582">
    <property type="entry name" value="Usp"/>
    <property type="match status" value="1"/>
</dbReference>
<dbReference type="OrthoDB" id="843225at2759"/>
<dbReference type="CDD" id="cd23659">
    <property type="entry name" value="USP_At3g01520-like"/>
    <property type="match status" value="1"/>
</dbReference>
<organism evidence="2 3">
    <name type="scientific">Chlorella sorokiniana</name>
    <name type="common">Freshwater green alga</name>
    <dbReference type="NCBI Taxonomy" id="3076"/>
    <lineage>
        <taxon>Eukaryota</taxon>
        <taxon>Viridiplantae</taxon>
        <taxon>Chlorophyta</taxon>
        <taxon>core chlorophytes</taxon>
        <taxon>Trebouxiophyceae</taxon>
        <taxon>Chlorellales</taxon>
        <taxon>Chlorellaceae</taxon>
        <taxon>Chlorella clade</taxon>
        <taxon>Chlorella</taxon>
    </lineage>
</organism>
<dbReference type="PANTHER" id="PTHR31964">
    <property type="entry name" value="ADENINE NUCLEOTIDE ALPHA HYDROLASES-LIKE SUPERFAMILY PROTEIN"/>
    <property type="match status" value="1"/>
</dbReference>
<dbReference type="PANTHER" id="PTHR31964:SF140">
    <property type="entry name" value="UNIVERSAL STRESS PROTEIN FAMILY PROTEIN"/>
    <property type="match status" value="1"/>
</dbReference>
<evidence type="ECO:0000259" key="1">
    <source>
        <dbReference type="Pfam" id="PF00582"/>
    </source>
</evidence>
<dbReference type="Proteomes" id="UP000239899">
    <property type="component" value="Unassembled WGS sequence"/>
</dbReference>
<sequence>MPRKVCIAVDPSQTSQNALAWAARTVVNPGDEVRLFTVLHPSPESELKSGVGTTAGGARTAPIGIKPEADPAEVAKAQDLLAESKQKVVAQGVTADAVVTDTLVAVANSAADTGREITGHAEACGCESLVMGSRGLGLSKKALMTMLGVGSVSDYVLKHAPCNVVLYKDKPAA</sequence>
<dbReference type="SUPFAM" id="SSF52402">
    <property type="entry name" value="Adenine nucleotide alpha hydrolases-like"/>
    <property type="match status" value="1"/>
</dbReference>
<name>A0A2P6THY5_CHLSO</name>
<protein>
    <submittedName>
        <fullName evidence="2">Universal stress A</fullName>
    </submittedName>
</protein>
<dbReference type="AlphaFoldDB" id="A0A2P6THY5"/>
<dbReference type="PRINTS" id="PR01438">
    <property type="entry name" value="UNVRSLSTRESS"/>
</dbReference>
<dbReference type="InterPro" id="IPR006016">
    <property type="entry name" value="UspA"/>
</dbReference>
<dbReference type="STRING" id="3076.A0A2P6THY5"/>
<dbReference type="EMBL" id="LHPG02000015">
    <property type="protein sequence ID" value="PRW33886.1"/>
    <property type="molecule type" value="Genomic_DNA"/>
</dbReference>
<feature type="domain" description="UspA" evidence="1">
    <location>
        <begin position="1"/>
        <end position="168"/>
    </location>
</feature>
<keyword evidence="3" id="KW-1185">Reference proteome</keyword>
<comment type="caution">
    <text evidence="2">The sequence shown here is derived from an EMBL/GenBank/DDBJ whole genome shotgun (WGS) entry which is preliminary data.</text>
</comment>